<evidence type="ECO:0000313" key="1">
    <source>
        <dbReference type="EMBL" id="KAK4354746.1"/>
    </source>
</evidence>
<protein>
    <submittedName>
        <fullName evidence="1">Uncharacterized protein</fullName>
    </submittedName>
</protein>
<gene>
    <name evidence="1" type="ORF">RND71_026940</name>
</gene>
<keyword evidence="2" id="KW-1185">Reference proteome</keyword>
<accession>A0AAE1V8R4</accession>
<reference evidence="1" key="1">
    <citation type="submission" date="2023-12" db="EMBL/GenBank/DDBJ databases">
        <title>Genome assembly of Anisodus tanguticus.</title>
        <authorList>
            <person name="Wang Y.-J."/>
        </authorList>
    </citation>
    <scope>NUCLEOTIDE SEQUENCE</scope>
    <source>
        <strain evidence="1">KB-2021</strain>
        <tissue evidence="1">Leaf</tissue>
    </source>
</reference>
<dbReference type="Proteomes" id="UP001291623">
    <property type="component" value="Unassembled WGS sequence"/>
</dbReference>
<name>A0AAE1V8R4_9SOLA</name>
<evidence type="ECO:0000313" key="2">
    <source>
        <dbReference type="Proteomes" id="UP001291623"/>
    </source>
</evidence>
<proteinExistence type="predicted"/>
<sequence>MEVVGSVDVFVISGFIGTQLPRYVPRESVIRGKLRNRARDRPTASQFHQSIAPDLVMVFLD</sequence>
<comment type="caution">
    <text evidence="1">The sequence shown here is derived from an EMBL/GenBank/DDBJ whole genome shotgun (WGS) entry which is preliminary data.</text>
</comment>
<organism evidence="1 2">
    <name type="scientific">Anisodus tanguticus</name>
    <dbReference type="NCBI Taxonomy" id="243964"/>
    <lineage>
        <taxon>Eukaryota</taxon>
        <taxon>Viridiplantae</taxon>
        <taxon>Streptophyta</taxon>
        <taxon>Embryophyta</taxon>
        <taxon>Tracheophyta</taxon>
        <taxon>Spermatophyta</taxon>
        <taxon>Magnoliopsida</taxon>
        <taxon>eudicotyledons</taxon>
        <taxon>Gunneridae</taxon>
        <taxon>Pentapetalae</taxon>
        <taxon>asterids</taxon>
        <taxon>lamiids</taxon>
        <taxon>Solanales</taxon>
        <taxon>Solanaceae</taxon>
        <taxon>Solanoideae</taxon>
        <taxon>Hyoscyameae</taxon>
        <taxon>Anisodus</taxon>
    </lineage>
</organism>
<dbReference type="EMBL" id="JAVYJV010000014">
    <property type="protein sequence ID" value="KAK4354746.1"/>
    <property type="molecule type" value="Genomic_DNA"/>
</dbReference>
<dbReference type="AlphaFoldDB" id="A0AAE1V8R4"/>